<protein>
    <submittedName>
        <fullName evidence="1">Uncharacterized protein</fullName>
    </submittedName>
</protein>
<sequence>MEGQTRFNIAAALYRPESVASSIFFKNILRCMFMHVVSTN</sequence>
<dbReference type="EMBL" id="ADGK01000268">
    <property type="protein sequence ID" value="EFE21787.1"/>
    <property type="molecule type" value="Genomic_DNA"/>
</dbReference>
<accession>D4F930</accession>
<comment type="caution">
    <text evidence="1">The sequence shown here is derived from an EMBL/GenBank/DDBJ whole genome shotgun (WGS) entry which is preliminary data.</text>
</comment>
<evidence type="ECO:0000313" key="2">
    <source>
        <dbReference type="Proteomes" id="UP000003692"/>
    </source>
</evidence>
<evidence type="ECO:0000313" key="1">
    <source>
        <dbReference type="EMBL" id="EFE21787.1"/>
    </source>
</evidence>
<dbReference type="HOGENOM" id="CLU_3288759_0_0_6"/>
<reference evidence="1 2" key="1">
    <citation type="submission" date="2010-02" db="EMBL/GenBank/DDBJ databases">
        <authorList>
            <person name="Weinstock G."/>
            <person name="Sodergren E."/>
            <person name="Clifton S."/>
            <person name="Fulton L."/>
            <person name="Fulton B."/>
            <person name="Courtney L."/>
            <person name="Fronick C."/>
            <person name="Harrison M."/>
            <person name="Strong C."/>
            <person name="Farmer C."/>
            <person name="Delahaunty K."/>
            <person name="Markovic C."/>
            <person name="Hall O."/>
            <person name="Minx P."/>
            <person name="Tomlinson C."/>
            <person name="Mitreva M."/>
            <person name="Nelson J."/>
            <person name="Hou S."/>
            <person name="Wollam A."/>
            <person name="Pepin K.H."/>
            <person name="Johnson M."/>
            <person name="Bhonagiri V."/>
            <person name="Zhang X."/>
            <person name="Suruliraj S."/>
            <person name="Warren W."/>
            <person name="Chinwalla A."/>
            <person name="Mardis E.R."/>
            <person name="Wilson R.K."/>
        </authorList>
    </citation>
    <scope>NUCLEOTIDE SEQUENCE [LARGE SCALE GENOMIC DNA]</scope>
    <source>
        <strain evidence="1 2">ATCC 23685</strain>
    </source>
</reference>
<proteinExistence type="predicted"/>
<gene>
    <name evidence="1" type="ORF">EDWATA_03285</name>
</gene>
<dbReference type="AlphaFoldDB" id="D4F930"/>
<dbReference type="Proteomes" id="UP000003692">
    <property type="component" value="Unassembled WGS sequence"/>
</dbReference>
<name>D4F930_EDWTA</name>
<organism evidence="1 2">
    <name type="scientific">Edwardsiella tarda ATCC 23685</name>
    <dbReference type="NCBI Taxonomy" id="500638"/>
    <lineage>
        <taxon>Bacteria</taxon>
        <taxon>Pseudomonadati</taxon>
        <taxon>Pseudomonadota</taxon>
        <taxon>Gammaproteobacteria</taxon>
        <taxon>Enterobacterales</taxon>
        <taxon>Hafniaceae</taxon>
        <taxon>Edwardsiella</taxon>
    </lineage>
</organism>